<reference evidence="3" key="2">
    <citation type="submission" date="2023-08" db="EMBL/GenBank/DDBJ databases">
        <title>Increased levels of nutrients transform a symbiont into a lethal pathobiont.</title>
        <authorList>
            <person name="Lachnit T."/>
            <person name="Ulrich L."/>
            <person name="Willmer F.M."/>
            <person name="Hasenbein T."/>
            <person name="Steiner L.X."/>
            <person name="Wolters M."/>
            <person name="Herbst E.M."/>
            <person name="Deines P."/>
        </authorList>
    </citation>
    <scope>NUCLEOTIDE SEQUENCE</scope>
    <source>
        <strain evidence="3">T3</strain>
    </source>
</reference>
<feature type="transmembrane region" description="Helical" evidence="1">
    <location>
        <begin position="46"/>
        <end position="66"/>
    </location>
</feature>
<feature type="transmembrane region" description="Helical" evidence="1">
    <location>
        <begin position="12"/>
        <end position="40"/>
    </location>
</feature>
<keyword evidence="1" id="KW-0472">Membrane</keyword>
<evidence type="ECO:0000256" key="1">
    <source>
        <dbReference type="SAM" id="Phobius"/>
    </source>
</evidence>
<evidence type="ECO:0000313" key="2">
    <source>
        <dbReference type="EMBL" id="BCD84615.1"/>
    </source>
</evidence>
<feature type="transmembrane region" description="Helical" evidence="1">
    <location>
        <begin position="73"/>
        <end position="90"/>
    </location>
</feature>
<dbReference type="AlphaFoldDB" id="A0AAU7XZY0"/>
<dbReference type="EMBL" id="AP023081">
    <property type="protein sequence ID" value="BCD84615.1"/>
    <property type="molecule type" value="Genomic_DNA"/>
</dbReference>
<keyword evidence="1" id="KW-0812">Transmembrane</keyword>
<sequence length="98" mass="10164">MSKANPSAPWAVASRVLAAILGGYAVAYAATAFLAVYLPLIRADRVTFASLGCFAVYAVAILYAFGARSALRAWLVLGGLTLVLALAAFVPEGYGVRP</sequence>
<accession>A0AAU7XZY0</accession>
<organism evidence="3">
    <name type="scientific">Pseudomonas solani</name>
    <dbReference type="NCBI Taxonomy" id="2731552"/>
    <lineage>
        <taxon>Bacteria</taxon>
        <taxon>Pseudomonadati</taxon>
        <taxon>Pseudomonadota</taxon>
        <taxon>Gammaproteobacteria</taxon>
        <taxon>Pseudomonadales</taxon>
        <taxon>Pseudomonadaceae</taxon>
        <taxon>Pseudomonas</taxon>
    </lineage>
</organism>
<dbReference type="RefSeq" id="WP_021222039.1">
    <property type="nucleotide sequence ID" value="NZ_AP023081.1"/>
</dbReference>
<evidence type="ECO:0000313" key="3">
    <source>
        <dbReference type="EMBL" id="XBY63236.1"/>
    </source>
</evidence>
<proteinExistence type="predicted"/>
<keyword evidence="4" id="KW-1185">Reference proteome</keyword>
<dbReference type="Proteomes" id="UP001064896">
    <property type="component" value="Chromosome"/>
</dbReference>
<keyword evidence="1" id="KW-1133">Transmembrane helix</keyword>
<protein>
    <submittedName>
        <fullName evidence="3">DUF3649 domain-containing protein</fullName>
    </submittedName>
</protein>
<dbReference type="EMBL" id="CP158373">
    <property type="protein sequence ID" value="XBY63236.1"/>
    <property type="molecule type" value="Genomic_DNA"/>
</dbReference>
<evidence type="ECO:0000313" key="4">
    <source>
        <dbReference type="Proteomes" id="UP001064896"/>
    </source>
</evidence>
<reference evidence="2" key="1">
    <citation type="submission" date="2020-05" db="EMBL/GenBank/DDBJ databases">
        <title>Complete genome sequence of Pseudomonas sp. Sm006.</title>
        <authorList>
            <person name="Takeuchi K."/>
            <person name="Someya N."/>
        </authorList>
    </citation>
    <scope>NUCLEOTIDE SEQUENCE</scope>
    <source>
        <strain evidence="2">Sm006</strain>
    </source>
</reference>
<gene>
    <name evidence="3" type="ORF">ABS648_25345</name>
    <name evidence="2" type="ORF">PSm6_10220</name>
</gene>
<name>A0AAU7XZY0_9PSED</name>